<keyword evidence="5" id="KW-1185">Reference proteome</keyword>
<keyword evidence="4" id="KW-0378">Hydrolase</keyword>
<dbReference type="GO" id="GO:0016787">
    <property type="term" value="F:hydrolase activity"/>
    <property type="evidence" value="ECO:0007669"/>
    <property type="project" value="UniProtKB-KW"/>
</dbReference>
<dbReference type="Pfam" id="PF01551">
    <property type="entry name" value="Peptidase_M23"/>
    <property type="match status" value="1"/>
</dbReference>
<sequence length="280" mass="29241">MPSEGHSPSPAPRAGGRHRKKSAFPTGHLVATVAAAGVVVAVGAPLLNALEVEQAGSPIPDVLPMSFSTDTAPQAVSAFPSLVPAAARMAVPELDRVERADAVRERQRKAAEAERARVAEQKRKKAEAEAARKAEAEAAKKEAARKKALSSQGWVKPAVGTFTSGFGARWGTTHYGVDIANSIGTPIRAAASGTVIESGPASGFGLWVRVQHNDGSITVYGHINESLVSEGQKVAAGEQIATMGNRGQSTGPHLHFEVWVDGGRKVNPVSWMAERGAPLT</sequence>
<evidence type="ECO:0000256" key="2">
    <source>
        <dbReference type="SAM" id="MobiDB-lite"/>
    </source>
</evidence>
<feature type="region of interest" description="Disordered" evidence="2">
    <location>
        <begin position="1"/>
        <end position="23"/>
    </location>
</feature>
<dbReference type="Proteomes" id="UP001596157">
    <property type="component" value="Unassembled WGS sequence"/>
</dbReference>
<comment type="caution">
    <text evidence="4">The sequence shown here is derived from an EMBL/GenBank/DDBJ whole genome shotgun (WGS) entry which is preliminary data.</text>
</comment>
<proteinExistence type="predicted"/>
<protein>
    <submittedName>
        <fullName evidence="4">M23 family metallopeptidase</fullName>
        <ecNumber evidence="4">3.4.24.-</ecNumber>
    </submittedName>
</protein>
<dbReference type="PANTHER" id="PTHR21666:SF270">
    <property type="entry name" value="MUREIN HYDROLASE ACTIVATOR ENVC"/>
    <property type="match status" value="1"/>
</dbReference>
<evidence type="ECO:0000313" key="5">
    <source>
        <dbReference type="Proteomes" id="UP001596157"/>
    </source>
</evidence>
<dbReference type="InterPro" id="IPR050570">
    <property type="entry name" value="Cell_wall_metabolism_enzyme"/>
</dbReference>
<dbReference type="SUPFAM" id="SSF51261">
    <property type="entry name" value="Duplicated hybrid motif"/>
    <property type="match status" value="1"/>
</dbReference>
<dbReference type="InterPro" id="IPR016047">
    <property type="entry name" value="M23ase_b-sheet_dom"/>
</dbReference>
<dbReference type="CDD" id="cd12797">
    <property type="entry name" value="M23_peptidase"/>
    <property type="match status" value="1"/>
</dbReference>
<name>A0ABW0EN28_9PSEU</name>
<feature type="domain" description="M23ase beta-sheet core" evidence="3">
    <location>
        <begin position="173"/>
        <end position="268"/>
    </location>
</feature>
<evidence type="ECO:0000256" key="1">
    <source>
        <dbReference type="SAM" id="Coils"/>
    </source>
</evidence>
<dbReference type="PANTHER" id="PTHR21666">
    <property type="entry name" value="PEPTIDASE-RELATED"/>
    <property type="match status" value="1"/>
</dbReference>
<evidence type="ECO:0000259" key="3">
    <source>
        <dbReference type="Pfam" id="PF01551"/>
    </source>
</evidence>
<dbReference type="Gene3D" id="2.70.70.10">
    <property type="entry name" value="Glucose Permease (Domain IIA)"/>
    <property type="match status" value="1"/>
</dbReference>
<gene>
    <name evidence="4" type="ORF">ACFPM7_11940</name>
</gene>
<keyword evidence="1" id="KW-0175">Coiled coil</keyword>
<reference evidence="5" key="1">
    <citation type="journal article" date="2019" name="Int. J. Syst. Evol. Microbiol.">
        <title>The Global Catalogue of Microorganisms (GCM) 10K type strain sequencing project: providing services to taxonomists for standard genome sequencing and annotation.</title>
        <authorList>
            <consortium name="The Broad Institute Genomics Platform"/>
            <consortium name="The Broad Institute Genome Sequencing Center for Infectious Disease"/>
            <person name="Wu L."/>
            <person name="Ma J."/>
        </authorList>
    </citation>
    <scope>NUCLEOTIDE SEQUENCE [LARGE SCALE GENOMIC DNA]</scope>
    <source>
        <strain evidence="5">CCUG 59778</strain>
    </source>
</reference>
<evidence type="ECO:0000313" key="4">
    <source>
        <dbReference type="EMBL" id="MFC5287763.1"/>
    </source>
</evidence>
<accession>A0ABW0EN28</accession>
<dbReference type="EMBL" id="JBHSKF010000004">
    <property type="protein sequence ID" value="MFC5287763.1"/>
    <property type="molecule type" value="Genomic_DNA"/>
</dbReference>
<organism evidence="4 5">
    <name type="scientific">Actinokineospora guangxiensis</name>
    <dbReference type="NCBI Taxonomy" id="1490288"/>
    <lineage>
        <taxon>Bacteria</taxon>
        <taxon>Bacillati</taxon>
        <taxon>Actinomycetota</taxon>
        <taxon>Actinomycetes</taxon>
        <taxon>Pseudonocardiales</taxon>
        <taxon>Pseudonocardiaceae</taxon>
        <taxon>Actinokineospora</taxon>
    </lineage>
</organism>
<dbReference type="EC" id="3.4.24.-" evidence="4"/>
<feature type="coiled-coil region" evidence="1">
    <location>
        <begin position="103"/>
        <end position="151"/>
    </location>
</feature>
<dbReference type="RefSeq" id="WP_378247021.1">
    <property type="nucleotide sequence ID" value="NZ_JBHSKF010000004.1"/>
</dbReference>
<dbReference type="InterPro" id="IPR011055">
    <property type="entry name" value="Dup_hybrid_motif"/>
</dbReference>